<evidence type="ECO:0000259" key="2">
    <source>
        <dbReference type="PROSITE" id="PS50989"/>
    </source>
</evidence>
<evidence type="ECO:0000313" key="3">
    <source>
        <dbReference type="EMBL" id="MFC3713982.1"/>
    </source>
</evidence>
<reference evidence="4" key="1">
    <citation type="journal article" date="2019" name="Int. J. Syst. Evol. Microbiol.">
        <title>The Global Catalogue of Microorganisms (GCM) 10K type strain sequencing project: providing services to taxonomists for standard genome sequencing and annotation.</title>
        <authorList>
            <consortium name="The Broad Institute Genomics Platform"/>
            <consortium name="The Broad Institute Genome Sequencing Center for Infectious Disease"/>
            <person name="Wu L."/>
            <person name="Ma J."/>
        </authorList>
    </citation>
    <scope>NUCLEOTIDE SEQUENCE [LARGE SCALE GENOMIC DNA]</scope>
    <source>
        <strain evidence="4">KCTC 42644</strain>
    </source>
</reference>
<dbReference type="InterPro" id="IPR011763">
    <property type="entry name" value="COA_CT_C"/>
</dbReference>
<proteinExistence type="predicted"/>
<keyword evidence="3" id="KW-0436">Ligase</keyword>
<accession>A0ABV7XCU4</accession>
<dbReference type="PROSITE" id="PS50980">
    <property type="entry name" value="COA_CT_NTER"/>
    <property type="match status" value="1"/>
</dbReference>
<evidence type="ECO:0000259" key="1">
    <source>
        <dbReference type="PROSITE" id="PS50980"/>
    </source>
</evidence>
<dbReference type="InterPro" id="IPR034733">
    <property type="entry name" value="AcCoA_carboxyl_beta"/>
</dbReference>
<dbReference type="InterPro" id="IPR029045">
    <property type="entry name" value="ClpP/crotonase-like_dom_sf"/>
</dbReference>
<feature type="domain" description="CoA carboxyltransferase C-terminal" evidence="2">
    <location>
        <begin position="266"/>
        <end position="510"/>
    </location>
</feature>
<dbReference type="PANTHER" id="PTHR43842">
    <property type="entry name" value="PROPIONYL-COA CARBOXYLASE BETA CHAIN"/>
    <property type="match status" value="1"/>
</dbReference>
<comment type="caution">
    <text evidence="3">The sequence shown here is derived from an EMBL/GenBank/DDBJ whole genome shotgun (WGS) entry which is preliminary data.</text>
</comment>
<dbReference type="GO" id="GO:0016874">
    <property type="term" value="F:ligase activity"/>
    <property type="evidence" value="ECO:0007669"/>
    <property type="project" value="UniProtKB-KW"/>
</dbReference>
<dbReference type="SUPFAM" id="SSF52096">
    <property type="entry name" value="ClpP/crotonase"/>
    <property type="match status" value="2"/>
</dbReference>
<evidence type="ECO:0000313" key="4">
    <source>
        <dbReference type="Proteomes" id="UP001595615"/>
    </source>
</evidence>
<feature type="domain" description="CoA carboxyltransferase N-terminal" evidence="1">
    <location>
        <begin position="1"/>
        <end position="262"/>
    </location>
</feature>
<dbReference type="Gene3D" id="3.90.226.10">
    <property type="entry name" value="2-enoyl-CoA Hydratase, Chain A, domain 1"/>
    <property type="match status" value="2"/>
</dbReference>
<dbReference type="InterPro" id="IPR011762">
    <property type="entry name" value="COA_CT_N"/>
</dbReference>
<protein>
    <submittedName>
        <fullName evidence="3">Acyl-CoA carboxylase subunit beta</fullName>
        <ecNumber evidence="3">6.-.-.-</ecNumber>
    </submittedName>
</protein>
<keyword evidence="4" id="KW-1185">Reference proteome</keyword>
<dbReference type="EMBL" id="JBHRXV010000011">
    <property type="protein sequence ID" value="MFC3713982.1"/>
    <property type="molecule type" value="Genomic_DNA"/>
</dbReference>
<name>A0ABV7XCU4_9SPHN</name>
<organism evidence="3 4">
    <name type="scientific">Sphingoaurantiacus capsulatus</name>
    <dbReference type="NCBI Taxonomy" id="1771310"/>
    <lineage>
        <taxon>Bacteria</taxon>
        <taxon>Pseudomonadati</taxon>
        <taxon>Pseudomonadota</taxon>
        <taxon>Alphaproteobacteria</taxon>
        <taxon>Sphingomonadales</taxon>
        <taxon>Sphingosinicellaceae</taxon>
        <taxon>Sphingoaurantiacus</taxon>
    </lineage>
</organism>
<dbReference type="RefSeq" id="WP_380862993.1">
    <property type="nucleotide sequence ID" value="NZ_JBHRXV010000011.1"/>
</dbReference>
<dbReference type="PANTHER" id="PTHR43842:SF2">
    <property type="entry name" value="PROPIONYL-COA CARBOXYLASE BETA CHAIN, MITOCHONDRIAL"/>
    <property type="match status" value="1"/>
</dbReference>
<dbReference type="PROSITE" id="PS50989">
    <property type="entry name" value="COA_CT_CTER"/>
    <property type="match status" value="1"/>
</dbReference>
<dbReference type="InterPro" id="IPR051047">
    <property type="entry name" value="AccD/PCCB"/>
</dbReference>
<sequence>MSWQPEIDELEMRKRLAEQMGGPEKLQRQHDAGRLNARERIAALADPGSFHELGQIAGFAQYDASGQVAAFQPSNFLFGRARIDGRPVVLTADDFTVRGGAADAAIHRKLVEAEKLASEYRLPLIRLIEGTGGGGSVKTLESMGHTYVPELPGWETMVDNLSAVPVVALGLGPVAGLGAGRMVMSHYSLLVDGLSQMFVAGPPVVAAIGEKRTKEELGGASIHAGNGAVDDIAASEAHAFALLRSFLSYLPSNVHELAERVPSGDDPNRREEGLIEAIPRNLRQLYKIRPIVEAVVDQGSFFEIGRNWGRAVVTGFARLDGWPVAVIASDPMTLGGLWSADTARKVERFVDLAETFHLPVVHLVDNPGFMIGRKAEEEATIRWGSRALTAIYQATVPWVAVILRKAYGMAGSAHANTSRFRWRMAWPSGDWGSLPIEGGLEAAYKSDLEKADDPAARLAEIKGRLDKVRSPLRTAERFGIEEIIDPRETRAHLCEFANLAQRALSPGRRSFGYRP</sequence>
<dbReference type="EC" id="6.-.-.-" evidence="3"/>
<gene>
    <name evidence="3" type="ORF">ACFOMD_15530</name>
</gene>
<dbReference type="Proteomes" id="UP001595615">
    <property type="component" value="Unassembled WGS sequence"/>
</dbReference>
<dbReference type="Pfam" id="PF01039">
    <property type="entry name" value="Carboxyl_trans"/>
    <property type="match status" value="1"/>
</dbReference>